<evidence type="ECO:0000313" key="3">
    <source>
        <dbReference type="Proteomes" id="UP000018144"/>
    </source>
</evidence>
<organism evidence="2 3">
    <name type="scientific">Pyronema omphalodes (strain CBS 100304)</name>
    <name type="common">Pyronema confluens</name>
    <dbReference type="NCBI Taxonomy" id="1076935"/>
    <lineage>
        <taxon>Eukaryota</taxon>
        <taxon>Fungi</taxon>
        <taxon>Dikarya</taxon>
        <taxon>Ascomycota</taxon>
        <taxon>Pezizomycotina</taxon>
        <taxon>Pezizomycetes</taxon>
        <taxon>Pezizales</taxon>
        <taxon>Pyronemataceae</taxon>
        <taxon>Pyronema</taxon>
    </lineage>
</organism>
<protein>
    <submittedName>
        <fullName evidence="2">Uncharacterized protein</fullName>
    </submittedName>
</protein>
<feature type="region of interest" description="Disordered" evidence="1">
    <location>
        <begin position="1"/>
        <end position="42"/>
    </location>
</feature>
<dbReference type="EMBL" id="HF935685">
    <property type="protein sequence ID" value="CCX12246.1"/>
    <property type="molecule type" value="Genomic_DNA"/>
</dbReference>
<evidence type="ECO:0000256" key="1">
    <source>
        <dbReference type="SAM" id="MobiDB-lite"/>
    </source>
</evidence>
<evidence type="ECO:0000313" key="2">
    <source>
        <dbReference type="EMBL" id="CCX12246.1"/>
    </source>
</evidence>
<dbReference type="OrthoDB" id="10391678at2759"/>
<keyword evidence="3" id="KW-1185">Reference proteome</keyword>
<feature type="compositionally biased region" description="Low complexity" evidence="1">
    <location>
        <begin position="7"/>
        <end position="23"/>
    </location>
</feature>
<name>U4L613_PYROM</name>
<gene>
    <name evidence="2" type="ORF">PCON_11840</name>
</gene>
<reference evidence="2 3" key="1">
    <citation type="journal article" date="2013" name="PLoS Genet.">
        <title>The genome and development-dependent transcriptomes of Pyronema confluens: a window into fungal evolution.</title>
        <authorList>
            <person name="Traeger S."/>
            <person name="Altegoer F."/>
            <person name="Freitag M."/>
            <person name="Gabaldon T."/>
            <person name="Kempken F."/>
            <person name="Kumar A."/>
            <person name="Marcet-Houben M."/>
            <person name="Poggeler S."/>
            <person name="Stajich J.E."/>
            <person name="Nowrousian M."/>
        </authorList>
    </citation>
    <scope>NUCLEOTIDE SEQUENCE [LARGE SCALE GENOMIC DNA]</scope>
    <source>
        <strain evidence="3">CBS 100304</strain>
        <tissue evidence="2">Vegetative mycelium</tissue>
    </source>
</reference>
<accession>U4L613</accession>
<proteinExistence type="predicted"/>
<dbReference type="AlphaFoldDB" id="U4L613"/>
<sequence>MSQHDQSFPSESSKSSPERSASSGFHTTLEEEMLNQESFEDRANKCESTSALRQFLKQEFPTLPRGYDHSKREPSIYKLHALLSRFKIQKADSTPTNHIEKQQFESAMDHIIDAQANLVQKLEYHIRFKQVQQRGEELEVELLNELITNMQLKMHKGTNDVQIKDIEVALAQNRSHIQNVCQRIRFLTTNKPAQKVLRCMEEEDSSLVDLYLELQAFLRKFGKYIEPKNLHYLKGFESVVGCRFKELERALLLHRSVLGIQSFDAYGRLVDAHGRVIDTHDGEVDTNDRY</sequence>
<dbReference type="Proteomes" id="UP000018144">
    <property type="component" value="Unassembled WGS sequence"/>
</dbReference>